<dbReference type="STRING" id="670483.S7RSB6"/>
<dbReference type="Proteomes" id="UP000030669">
    <property type="component" value="Unassembled WGS sequence"/>
</dbReference>
<sequence>MDAPTKPSPPDVVYFGVFNDRDGPIHVFRCESYTLTIQTRSFLGQLGQNSERRQEYRDNTAFDVEIIQTMLGSIEWGRTNYAYLVRESSGSYRLMYRNKVPRPLTCHLWAPTVDIKEIDVTRWLDQRIYREGIWRGREVNLKIMDSPESWVADMVSSEIDGARTLTALGYSFEVLGIVTSNGGVVGIMYEIPVGRVVQYHDRAALYDAFADLQKHRVVYRGITTTNVIITDKGVRLLDASTVLVFGEDEDEDLERYGETWHWERLAKLFEEYKQRPNVMPLAREVNAYKMVIPRLPSLYRELILDPEIIVVAMLEYRFKKQLDPARYSQRQWQVALRMAMKKVDGRLASSSWDIQPSFVGSESSRTLSDTSGDVYSALDKPRTVNRSIPRLRVTAEVAFHPYSRSKARPIRRILAPDLS</sequence>
<gene>
    <name evidence="1" type="ORF">GLOTRDRAFT_60723</name>
</gene>
<protein>
    <submittedName>
        <fullName evidence="1">Uncharacterized protein</fullName>
    </submittedName>
</protein>
<dbReference type="OMA" id="HATAHIF"/>
<dbReference type="RefSeq" id="XP_007865940.1">
    <property type="nucleotide sequence ID" value="XM_007867749.1"/>
</dbReference>
<dbReference type="KEGG" id="gtr:GLOTRDRAFT_60723"/>
<dbReference type="AlphaFoldDB" id="S7RSB6"/>
<proteinExistence type="predicted"/>
<dbReference type="OrthoDB" id="3186457at2759"/>
<name>S7RSB6_GLOTA</name>
<accession>S7RSB6</accession>
<organism evidence="1 2">
    <name type="scientific">Gloeophyllum trabeum (strain ATCC 11539 / FP-39264 / Madison 617)</name>
    <name type="common">Brown rot fungus</name>
    <dbReference type="NCBI Taxonomy" id="670483"/>
    <lineage>
        <taxon>Eukaryota</taxon>
        <taxon>Fungi</taxon>
        <taxon>Dikarya</taxon>
        <taxon>Basidiomycota</taxon>
        <taxon>Agaricomycotina</taxon>
        <taxon>Agaricomycetes</taxon>
        <taxon>Gloeophyllales</taxon>
        <taxon>Gloeophyllaceae</taxon>
        <taxon>Gloeophyllum</taxon>
    </lineage>
</organism>
<evidence type="ECO:0000313" key="1">
    <source>
        <dbReference type="EMBL" id="EPQ55924.1"/>
    </source>
</evidence>
<dbReference type="GeneID" id="19307383"/>
<reference evidence="1 2" key="1">
    <citation type="journal article" date="2012" name="Science">
        <title>The Paleozoic origin of enzymatic lignin decomposition reconstructed from 31 fungal genomes.</title>
        <authorList>
            <person name="Floudas D."/>
            <person name="Binder M."/>
            <person name="Riley R."/>
            <person name="Barry K."/>
            <person name="Blanchette R.A."/>
            <person name="Henrissat B."/>
            <person name="Martinez A.T."/>
            <person name="Otillar R."/>
            <person name="Spatafora J.W."/>
            <person name="Yadav J.S."/>
            <person name="Aerts A."/>
            <person name="Benoit I."/>
            <person name="Boyd A."/>
            <person name="Carlson A."/>
            <person name="Copeland A."/>
            <person name="Coutinho P.M."/>
            <person name="de Vries R.P."/>
            <person name="Ferreira P."/>
            <person name="Findley K."/>
            <person name="Foster B."/>
            <person name="Gaskell J."/>
            <person name="Glotzer D."/>
            <person name="Gorecki P."/>
            <person name="Heitman J."/>
            <person name="Hesse C."/>
            <person name="Hori C."/>
            <person name="Igarashi K."/>
            <person name="Jurgens J.A."/>
            <person name="Kallen N."/>
            <person name="Kersten P."/>
            <person name="Kohler A."/>
            <person name="Kuees U."/>
            <person name="Kumar T.K.A."/>
            <person name="Kuo A."/>
            <person name="LaButti K."/>
            <person name="Larrondo L.F."/>
            <person name="Lindquist E."/>
            <person name="Ling A."/>
            <person name="Lombard V."/>
            <person name="Lucas S."/>
            <person name="Lundell T."/>
            <person name="Martin R."/>
            <person name="McLaughlin D.J."/>
            <person name="Morgenstern I."/>
            <person name="Morin E."/>
            <person name="Murat C."/>
            <person name="Nagy L.G."/>
            <person name="Nolan M."/>
            <person name="Ohm R.A."/>
            <person name="Patyshakuliyeva A."/>
            <person name="Rokas A."/>
            <person name="Ruiz-Duenas F.J."/>
            <person name="Sabat G."/>
            <person name="Salamov A."/>
            <person name="Samejima M."/>
            <person name="Schmutz J."/>
            <person name="Slot J.C."/>
            <person name="St John F."/>
            <person name="Stenlid J."/>
            <person name="Sun H."/>
            <person name="Sun S."/>
            <person name="Syed K."/>
            <person name="Tsang A."/>
            <person name="Wiebenga A."/>
            <person name="Young D."/>
            <person name="Pisabarro A."/>
            <person name="Eastwood D.C."/>
            <person name="Martin F."/>
            <person name="Cullen D."/>
            <person name="Grigoriev I.V."/>
            <person name="Hibbett D.S."/>
        </authorList>
    </citation>
    <scope>NUCLEOTIDE SEQUENCE [LARGE SCALE GENOMIC DNA]</scope>
    <source>
        <strain evidence="1 2">ATCC 11539</strain>
    </source>
</reference>
<evidence type="ECO:0000313" key="2">
    <source>
        <dbReference type="Proteomes" id="UP000030669"/>
    </source>
</evidence>
<dbReference type="HOGENOM" id="CLU_049760_1_0_1"/>
<dbReference type="eggNOG" id="ENOG502SSEF">
    <property type="taxonomic scope" value="Eukaryota"/>
</dbReference>
<dbReference type="EMBL" id="KB469301">
    <property type="protein sequence ID" value="EPQ55924.1"/>
    <property type="molecule type" value="Genomic_DNA"/>
</dbReference>
<keyword evidence="2" id="KW-1185">Reference proteome</keyword>